<comment type="caution">
    <text evidence="1">The sequence shown here is derived from an EMBL/GenBank/DDBJ whole genome shotgun (WGS) entry which is preliminary data.</text>
</comment>
<evidence type="ECO:0000313" key="1">
    <source>
        <dbReference type="EMBL" id="KDD65514.1"/>
    </source>
</evidence>
<evidence type="ECO:0000313" key="2">
    <source>
        <dbReference type="Proteomes" id="UP000026739"/>
    </source>
</evidence>
<protein>
    <submittedName>
        <fullName evidence="1">Uncharacterized protein</fullName>
    </submittedName>
</protein>
<sequence length="87" mass="9372">MTIEVDSKGRPIDQSCRHCGALFTARALKKHLLICLGPPGKCVGDLTGAARARRLKILCEGPKKKKKQRSVFTVGGGAYGLGKSRKH</sequence>
<gene>
    <name evidence="1" type="ORF">V466_29265</name>
</gene>
<accession>A0A059KUU0</accession>
<organism evidence="1 2">
    <name type="scientific">Pseudomonas mandelii PD30</name>
    <dbReference type="NCBI Taxonomy" id="1419583"/>
    <lineage>
        <taxon>Bacteria</taxon>
        <taxon>Pseudomonadati</taxon>
        <taxon>Pseudomonadota</taxon>
        <taxon>Gammaproteobacteria</taxon>
        <taxon>Pseudomonadales</taxon>
        <taxon>Pseudomonadaceae</taxon>
        <taxon>Pseudomonas</taxon>
    </lineage>
</organism>
<dbReference type="AlphaFoldDB" id="A0A059KUU0"/>
<proteinExistence type="predicted"/>
<reference evidence="1 2" key="1">
    <citation type="submission" date="2013-12" db="EMBL/GenBank/DDBJ databases">
        <authorList>
            <person name="Formusa P.A."/>
            <person name="Habash M."/>
            <person name="Lee H."/>
            <person name="Trevors J.T."/>
        </authorList>
    </citation>
    <scope>NUCLEOTIDE SEQUENCE [LARGE SCALE GENOMIC DNA]</scope>
    <source>
        <strain evidence="1 2">PD30</strain>
    </source>
</reference>
<name>A0A059KUU0_9PSED</name>
<dbReference type="Proteomes" id="UP000026739">
    <property type="component" value="Unassembled WGS sequence"/>
</dbReference>
<dbReference type="EMBL" id="AZQQ01000109">
    <property type="protein sequence ID" value="KDD65514.1"/>
    <property type="molecule type" value="Genomic_DNA"/>
</dbReference>